<proteinExistence type="predicted"/>
<accession>A0ABM3RG75</accession>
<reference evidence="1" key="1">
    <citation type="journal article" date="2021" name="Nat. Commun.">
        <title>Genomic analyses provide insights into spinach domestication and the genetic basis of agronomic traits.</title>
        <authorList>
            <person name="Cai X."/>
            <person name="Sun X."/>
            <person name="Xu C."/>
            <person name="Sun H."/>
            <person name="Wang X."/>
            <person name="Ge C."/>
            <person name="Zhang Z."/>
            <person name="Wang Q."/>
            <person name="Fei Z."/>
            <person name="Jiao C."/>
            <person name="Wang Q."/>
        </authorList>
    </citation>
    <scope>NUCLEOTIDE SEQUENCE [LARGE SCALE GENOMIC DNA]</scope>
    <source>
        <strain evidence="1">cv. Varoflay</strain>
    </source>
</reference>
<name>A0ABM3RG75_SPIOL</name>
<dbReference type="Proteomes" id="UP000813463">
    <property type="component" value="Chromosome 3"/>
</dbReference>
<protein>
    <submittedName>
        <fullName evidence="2">Uncharacterized protein</fullName>
    </submittedName>
</protein>
<organism evidence="1 2">
    <name type="scientific">Spinacia oleracea</name>
    <name type="common">Spinach</name>
    <dbReference type="NCBI Taxonomy" id="3562"/>
    <lineage>
        <taxon>Eukaryota</taxon>
        <taxon>Viridiplantae</taxon>
        <taxon>Streptophyta</taxon>
        <taxon>Embryophyta</taxon>
        <taxon>Tracheophyta</taxon>
        <taxon>Spermatophyta</taxon>
        <taxon>Magnoliopsida</taxon>
        <taxon>eudicotyledons</taxon>
        <taxon>Gunneridae</taxon>
        <taxon>Pentapetalae</taxon>
        <taxon>Caryophyllales</taxon>
        <taxon>Chenopodiaceae</taxon>
        <taxon>Chenopodioideae</taxon>
        <taxon>Anserineae</taxon>
        <taxon>Spinacia</taxon>
    </lineage>
</organism>
<evidence type="ECO:0000313" key="1">
    <source>
        <dbReference type="Proteomes" id="UP000813463"/>
    </source>
</evidence>
<dbReference type="GeneID" id="130469377"/>
<reference evidence="2" key="2">
    <citation type="submission" date="2025-08" db="UniProtKB">
        <authorList>
            <consortium name="RefSeq"/>
        </authorList>
    </citation>
    <scope>IDENTIFICATION</scope>
    <source>
        <tissue evidence="2">Leaf</tissue>
    </source>
</reference>
<dbReference type="RefSeq" id="XP_056694610.1">
    <property type="nucleotide sequence ID" value="XM_056838632.1"/>
</dbReference>
<sequence>MEASKICCPPGEAVGASCCKCAPGWTCIIKKIEEPEILLTSEHFSNCPEGCVCVTDESHKVENEGGFCVCGEGYACTFTKTEGPDAGKVLFECGNGCRCEISASGEEVVVLKDA</sequence>
<gene>
    <name evidence="2" type="primary">LOC130469377</name>
</gene>
<evidence type="ECO:0000313" key="2">
    <source>
        <dbReference type="RefSeq" id="XP_056694610.1"/>
    </source>
</evidence>
<keyword evidence="1" id="KW-1185">Reference proteome</keyword>